<evidence type="ECO:0008006" key="5">
    <source>
        <dbReference type="Google" id="ProtNLM"/>
    </source>
</evidence>
<feature type="region of interest" description="Disordered" evidence="1">
    <location>
        <begin position="270"/>
        <end position="294"/>
    </location>
</feature>
<feature type="compositionally biased region" description="Basic and acidic residues" evidence="1">
    <location>
        <begin position="80"/>
        <end position="101"/>
    </location>
</feature>
<feature type="region of interest" description="Disordered" evidence="1">
    <location>
        <begin position="396"/>
        <end position="424"/>
    </location>
</feature>
<reference evidence="3 4" key="1">
    <citation type="submission" date="2010-01" db="EMBL/GenBank/DDBJ databases">
        <title>The complete genome of Thermobispora bispora DSM 43833.</title>
        <authorList>
            <consortium name="US DOE Joint Genome Institute (JGI-PGF)"/>
            <person name="Lucas S."/>
            <person name="Copeland A."/>
            <person name="Lapidus A."/>
            <person name="Glavina del Rio T."/>
            <person name="Dalin E."/>
            <person name="Tice H."/>
            <person name="Bruce D."/>
            <person name="Goodwin L."/>
            <person name="Pitluck S."/>
            <person name="Kyrpides N."/>
            <person name="Mavromatis K."/>
            <person name="Ivanova N."/>
            <person name="Mikhailova N."/>
            <person name="Chertkov O."/>
            <person name="Brettin T."/>
            <person name="Detter J.C."/>
            <person name="Han C."/>
            <person name="Larimer F."/>
            <person name="Land M."/>
            <person name="Hauser L."/>
            <person name="Markowitz V."/>
            <person name="Cheng J.-F."/>
            <person name="Hugenholtz P."/>
            <person name="Woyke T."/>
            <person name="Wu D."/>
            <person name="Jando M."/>
            <person name="Schneider S."/>
            <person name="Klenk H.-P."/>
            <person name="Eisen J.A."/>
        </authorList>
    </citation>
    <scope>NUCLEOTIDE SEQUENCE [LARGE SCALE GENOMIC DNA]</scope>
    <source>
        <strain evidence="4">ATCC 19993 / DSM 43833 / CBS 139.67 / JCM 10125 / KCTC 9307 / NBRC 14880 / R51</strain>
    </source>
</reference>
<name>D6Y2W1_THEBD</name>
<gene>
    <name evidence="3" type="ordered locus">Tbis_0190</name>
</gene>
<dbReference type="EMBL" id="CP001874">
    <property type="protein sequence ID" value="ADG86922.1"/>
    <property type="molecule type" value="Genomic_DNA"/>
</dbReference>
<feature type="region of interest" description="Disordered" evidence="1">
    <location>
        <begin position="72"/>
        <end position="244"/>
    </location>
</feature>
<proteinExistence type="predicted"/>
<feature type="compositionally biased region" description="Polar residues" evidence="1">
    <location>
        <begin position="119"/>
        <end position="129"/>
    </location>
</feature>
<dbReference type="RefSeq" id="WP_013130455.1">
    <property type="nucleotide sequence ID" value="NC_014165.1"/>
</dbReference>
<evidence type="ECO:0000313" key="3">
    <source>
        <dbReference type="EMBL" id="ADG86922.1"/>
    </source>
</evidence>
<evidence type="ECO:0000313" key="4">
    <source>
        <dbReference type="Proteomes" id="UP000006640"/>
    </source>
</evidence>
<keyword evidence="2" id="KW-0472">Membrane</keyword>
<evidence type="ECO:0000256" key="2">
    <source>
        <dbReference type="SAM" id="Phobius"/>
    </source>
</evidence>
<feature type="transmembrane region" description="Helical" evidence="2">
    <location>
        <begin position="245"/>
        <end position="267"/>
    </location>
</feature>
<dbReference type="CDD" id="cd00093">
    <property type="entry name" value="HTH_XRE"/>
    <property type="match status" value="1"/>
</dbReference>
<dbReference type="KEGG" id="tbi:Tbis_0190"/>
<protein>
    <recommendedName>
        <fullName evidence="5">Helix-turn-helix domain-containing protein</fullName>
    </recommendedName>
</protein>
<feature type="compositionally biased region" description="Low complexity" evidence="1">
    <location>
        <begin position="276"/>
        <end position="286"/>
    </location>
</feature>
<sequence length="424" mass="44993">MARSGRRDQPIDRRLGPIAEFVDDLRRLRGDRSLEAIGSRMGYHPSTISRRLNPKELPPWDFVERYVKACGADPGPWRARWRDIQEADTARPAPAERRDAAGEPPAEQARHVAGAAEQATGSQASTGTAPGQDHRSTGESTEHDQRGPGEAVGRTTGDDQKAAGHATGDRPVSGEAAQRPAEGRPDAAGAAEPATRPYAAGNAPNSPERPPYAAVPAEHAAGQAPSGPDGAAGSPTPPGSGRRRIGFPVTIAAVAVVSIGLALYFTFTPDDEEPPRTLTASPTSAPSEPPAGHGFTMRIERMAFRLFSREWTMTAPGDIELWSNNQCPQGTAHYWVALRPNGEPVQFACNSWQYHKWIGVPAGTYHLETWKDHDGNAIHGSGVLRSSVPIVVHPKVTPAQTASASPDADAPAAPGAEDERSPAP</sequence>
<feature type="compositionally biased region" description="Low complexity" evidence="1">
    <location>
        <begin position="397"/>
        <end position="415"/>
    </location>
</feature>
<dbReference type="HOGENOM" id="CLU_647102_0_0_11"/>
<dbReference type="AlphaFoldDB" id="D6Y2W1"/>
<dbReference type="eggNOG" id="COG3170">
    <property type="taxonomic scope" value="Bacteria"/>
</dbReference>
<accession>D6Y2W1</accession>
<dbReference type="Proteomes" id="UP000006640">
    <property type="component" value="Chromosome"/>
</dbReference>
<feature type="compositionally biased region" description="Low complexity" evidence="1">
    <location>
        <begin position="220"/>
        <end position="234"/>
    </location>
</feature>
<evidence type="ECO:0000256" key="1">
    <source>
        <dbReference type="SAM" id="MobiDB-lite"/>
    </source>
</evidence>
<keyword evidence="2" id="KW-1133">Transmembrane helix</keyword>
<organism evidence="3 4">
    <name type="scientific">Thermobispora bispora (strain ATCC 19993 / DSM 43833 / CBS 139.67 / JCM 10125 / KCTC 9307 / NBRC 14880 / R51)</name>
    <dbReference type="NCBI Taxonomy" id="469371"/>
    <lineage>
        <taxon>Bacteria</taxon>
        <taxon>Bacillati</taxon>
        <taxon>Actinomycetota</taxon>
        <taxon>Actinomycetes</taxon>
        <taxon>Streptosporangiales</taxon>
        <taxon>Streptosporangiaceae</taxon>
        <taxon>Thermobispora</taxon>
    </lineage>
</organism>
<dbReference type="InterPro" id="IPR001387">
    <property type="entry name" value="Cro/C1-type_HTH"/>
</dbReference>
<dbReference type="Pfam" id="PF13560">
    <property type="entry name" value="HTH_31"/>
    <property type="match status" value="1"/>
</dbReference>
<keyword evidence="2" id="KW-0812">Transmembrane</keyword>
<keyword evidence="4" id="KW-1185">Reference proteome</keyword>
<feature type="compositionally biased region" description="Basic and acidic residues" evidence="1">
    <location>
        <begin position="132"/>
        <end position="147"/>
    </location>
</feature>
<dbReference type="OrthoDB" id="3531873at2"/>